<reference evidence="3 4" key="2">
    <citation type="journal article" date="2020" name="Microbiol. Resour. Announc.">
        <title>Antarctic desert soil bacteria exhibit high novel natural product potential, evaluated through long-read genome sequencing and comparative genomics.</title>
        <authorList>
            <person name="Benaud N."/>
            <person name="Edwards R.J."/>
            <person name="Amos T.G."/>
            <person name="D'Agostino P.M."/>
            <person name="Gutierrez-Chavez C."/>
            <person name="Montgomery K."/>
            <person name="Nicetic I."/>
            <person name="Ferrari B.C."/>
        </authorList>
    </citation>
    <scope>NUCLEOTIDE SEQUENCE [LARGE SCALE GENOMIC DNA]</scope>
    <source>
        <strain evidence="3 4">SPB151</strain>
    </source>
</reference>
<keyword evidence="4" id="KW-1185">Reference proteome</keyword>
<gene>
    <name evidence="3" type="ORF">F1D05_02350</name>
</gene>
<organism evidence="3 4">
    <name type="scientific">Kribbella qitaiheensis</name>
    <dbReference type="NCBI Taxonomy" id="1544730"/>
    <lineage>
        <taxon>Bacteria</taxon>
        <taxon>Bacillati</taxon>
        <taxon>Actinomycetota</taxon>
        <taxon>Actinomycetes</taxon>
        <taxon>Propionibacteriales</taxon>
        <taxon>Kribbellaceae</taxon>
        <taxon>Kribbella</taxon>
    </lineage>
</organism>
<dbReference type="EMBL" id="CP043661">
    <property type="protein sequence ID" value="QNE16956.1"/>
    <property type="molecule type" value="Genomic_DNA"/>
</dbReference>
<dbReference type="Proteomes" id="UP000515563">
    <property type="component" value="Chromosome"/>
</dbReference>
<keyword evidence="2" id="KW-0812">Transmembrane</keyword>
<evidence type="ECO:0000256" key="2">
    <source>
        <dbReference type="SAM" id="Phobius"/>
    </source>
</evidence>
<dbReference type="AlphaFoldDB" id="A0A7G6WSJ1"/>
<evidence type="ECO:0000256" key="1">
    <source>
        <dbReference type="SAM" id="MobiDB-lite"/>
    </source>
</evidence>
<feature type="region of interest" description="Disordered" evidence="1">
    <location>
        <begin position="123"/>
        <end position="145"/>
    </location>
</feature>
<keyword evidence="2" id="KW-1133">Transmembrane helix</keyword>
<dbReference type="KEGG" id="kqi:F1D05_02350"/>
<proteinExistence type="predicted"/>
<name>A0A7G6WSJ1_9ACTN</name>
<sequence>MNEEDLNQGLRDLMERSTPPPSMDPSHALVRGRTARRRRRLAWSGIAVVPLVAGIGAGPALVASLSGGGPAGDLVATGSTTPKPVPTATRKSGDPWPEGQTDRTASAGPRVVRVVKLMDDLSSSVPPGFSTPDLKGADGHPLRYPQAQYASNDGEQDYWEYAATIPVERGGRVGRLLMNSTTPDGKSATEPCKLAKRFRGGTGTCSVVDVDGKKVGVVTTKGHSDYDQWATYRHEDGTVVILAQARRFEDQQRPPLTQPVFTSRQLAELVTSAKFKISE</sequence>
<reference evidence="4" key="1">
    <citation type="submission" date="2019-09" db="EMBL/GenBank/DDBJ databases">
        <title>Antimicrobial potential of Antarctic Bacteria.</title>
        <authorList>
            <person name="Benaud N."/>
            <person name="Edwards R.J."/>
            <person name="Ferrari B.C."/>
        </authorList>
    </citation>
    <scope>NUCLEOTIDE SEQUENCE [LARGE SCALE GENOMIC DNA]</scope>
    <source>
        <strain evidence="4">SPB151</strain>
    </source>
</reference>
<feature type="region of interest" description="Disordered" evidence="1">
    <location>
        <begin position="1"/>
        <end position="32"/>
    </location>
</feature>
<accession>A0A7G6WSJ1</accession>
<feature type="region of interest" description="Disordered" evidence="1">
    <location>
        <begin position="73"/>
        <end position="107"/>
    </location>
</feature>
<evidence type="ECO:0000313" key="4">
    <source>
        <dbReference type="Proteomes" id="UP000515563"/>
    </source>
</evidence>
<protein>
    <submittedName>
        <fullName evidence="3">Uncharacterized protein</fullName>
    </submittedName>
</protein>
<feature type="transmembrane region" description="Helical" evidence="2">
    <location>
        <begin position="41"/>
        <end position="62"/>
    </location>
</feature>
<evidence type="ECO:0000313" key="3">
    <source>
        <dbReference type="EMBL" id="QNE16956.1"/>
    </source>
</evidence>
<dbReference type="RefSeq" id="WP_185445789.1">
    <property type="nucleotide sequence ID" value="NZ_CP043661.1"/>
</dbReference>
<keyword evidence="2" id="KW-0472">Membrane</keyword>